<feature type="transmembrane region" description="Helical" evidence="1">
    <location>
        <begin position="232"/>
        <end position="249"/>
    </location>
</feature>
<accession>X0TL61</accession>
<organism evidence="3">
    <name type="scientific">marine sediment metagenome</name>
    <dbReference type="NCBI Taxonomy" id="412755"/>
    <lineage>
        <taxon>unclassified sequences</taxon>
        <taxon>metagenomes</taxon>
        <taxon>ecological metagenomes</taxon>
    </lineage>
</organism>
<feature type="non-terminal residue" evidence="3">
    <location>
        <position position="1"/>
    </location>
</feature>
<proteinExistence type="predicted"/>
<dbReference type="InterPro" id="IPR029044">
    <property type="entry name" value="Nucleotide-diphossugar_trans"/>
</dbReference>
<dbReference type="PANTHER" id="PTHR48090">
    <property type="entry name" value="UNDECAPRENYL-PHOSPHATE 4-DEOXY-4-FORMAMIDO-L-ARABINOSE TRANSFERASE-RELATED"/>
    <property type="match status" value="1"/>
</dbReference>
<keyword evidence="1" id="KW-0812">Transmembrane</keyword>
<dbReference type="AlphaFoldDB" id="X0TL61"/>
<dbReference type="InterPro" id="IPR001173">
    <property type="entry name" value="Glyco_trans_2-like"/>
</dbReference>
<keyword evidence="1" id="KW-0472">Membrane</keyword>
<name>X0TL61_9ZZZZ</name>
<dbReference type="CDD" id="cd04179">
    <property type="entry name" value="DPM_DPG-synthase_like"/>
    <property type="match status" value="1"/>
</dbReference>
<sequence length="267" mass="31101">PTTVSDYQDLYNYLKPFKKDGKSVLVSIILPMYNEENTIRLILEKLPKNELIEIIIIDDFSSDNSLKEIKKVKHHNEFKIIHHQENRGYGNAILTGMQYTTGDVIVSMDTDGQHSPDDIFSLIKPIFDGKADYTIGSRYLGSYHYRLPIVTRLGEILVEKFFRVFFGIKVMNNQNGFRAFTKELIPVFSNAKFLGYAFCTEQILQAKLSEHKVLECPIKVYNREYGYSKIKLHILTLNILASLLIYYLIKFKLNLLRKRKTIKGFLW</sequence>
<dbReference type="PANTHER" id="PTHR48090:SF7">
    <property type="entry name" value="RFBJ PROTEIN"/>
    <property type="match status" value="1"/>
</dbReference>
<keyword evidence="1" id="KW-1133">Transmembrane helix</keyword>
<gene>
    <name evidence="3" type="ORF">S01H1_08491</name>
</gene>
<dbReference type="InterPro" id="IPR050256">
    <property type="entry name" value="Glycosyltransferase_2"/>
</dbReference>
<feature type="domain" description="Glycosyltransferase 2-like" evidence="2">
    <location>
        <begin position="27"/>
        <end position="182"/>
    </location>
</feature>
<evidence type="ECO:0000259" key="2">
    <source>
        <dbReference type="Pfam" id="PF00535"/>
    </source>
</evidence>
<reference evidence="3" key="1">
    <citation type="journal article" date="2014" name="Front. Microbiol.">
        <title>High frequency of phylogenetically diverse reductive dehalogenase-homologous genes in deep subseafloor sedimentary metagenomes.</title>
        <authorList>
            <person name="Kawai M."/>
            <person name="Futagami T."/>
            <person name="Toyoda A."/>
            <person name="Takaki Y."/>
            <person name="Nishi S."/>
            <person name="Hori S."/>
            <person name="Arai W."/>
            <person name="Tsubouchi T."/>
            <person name="Morono Y."/>
            <person name="Uchiyama I."/>
            <person name="Ito T."/>
            <person name="Fujiyama A."/>
            <person name="Inagaki F."/>
            <person name="Takami H."/>
        </authorList>
    </citation>
    <scope>NUCLEOTIDE SEQUENCE</scope>
    <source>
        <strain evidence="3">Expedition CK06-06</strain>
    </source>
</reference>
<protein>
    <recommendedName>
        <fullName evidence="2">Glycosyltransferase 2-like domain-containing protein</fullName>
    </recommendedName>
</protein>
<evidence type="ECO:0000256" key="1">
    <source>
        <dbReference type="SAM" id="Phobius"/>
    </source>
</evidence>
<comment type="caution">
    <text evidence="3">The sequence shown here is derived from an EMBL/GenBank/DDBJ whole genome shotgun (WGS) entry which is preliminary data.</text>
</comment>
<dbReference type="Gene3D" id="3.90.550.10">
    <property type="entry name" value="Spore Coat Polysaccharide Biosynthesis Protein SpsA, Chain A"/>
    <property type="match status" value="1"/>
</dbReference>
<evidence type="ECO:0000313" key="3">
    <source>
        <dbReference type="EMBL" id="GAF76840.1"/>
    </source>
</evidence>
<dbReference type="Pfam" id="PF00535">
    <property type="entry name" value="Glycos_transf_2"/>
    <property type="match status" value="1"/>
</dbReference>
<dbReference type="SUPFAM" id="SSF53448">
    <property type="entry name" value="Nucleotide-diphospho-sugar transferases"/>
    <property type="match status" value="1"/>
</dbReference>
<dbReference type="EMBL" id="BARS01004351">
    <property type="protein sequence ID" value="GAF76840.1"/>
    <property type="molecule type" value="Genomic_DNA"/>
</dbReference>